<gene>
    <name evidence="1" type="ORF">MCHLO_16325</name>
</gene>
<keyword evidence="2" id="KW-1185">Reference proteome</keyword>
<name>A0ABQ0MA04_MYCCL</name>
<evidence type="ECO:0000313" key="1">
    <source>
        <dbReference type="EMBL" id="GAT60130.1"/>
    </source>
</evidence>
<reference evidence="1" key="1">
    <citation type="submission" date="2014-09" db="EMBL/GenBank/DDBJ databases">
        <title>Genome sequence of the luminous mushroom Mycena chlorophos for searching fungal bioluminescence genes.</title>
        <authorList>
            <person name="Tanaka Y."/>
            <person name="Kasuga D."/>
            <person name="Oba Y."/>
            <person name="Hase S."/>
            <person name="Sato K."/>
            <person name="Oba Y."/>
            <person name="Sakakibara Y."/>
        </authorList>
    </citation>
    <scope>NUCLEOTIDE SEQUENCE</scope>
</reference>
<accession>A0ABQ0MA04</accession>
<dbReference type="Proteomes" id="UP000815677">
    <property type="component" value="Unassembled WGS sequence"/>
</dbReference>
<proteinExistence type="predicted"/>
<organism evidence="1 2">
    <name type="scientific">Mycena chlorophos</name>
    <name type="common">Agaric fungus</name>
    <name type="synonym">Agaricus chlorophos</name>
    <dbReference type="NCBI Taxonomy" id="658473"/>
    <lineage>
        <taxon>Eukaryota</taxon>
        <taxon>Fungi</taxon>
        <taxon>Dikarya</taxon>
        <taxon>Basidiomycota</taxon>
        <taxon>Agaricomycotina</taxon>
        <taxon>Agaricomycetes</taxon>
        <taxon>Agaricomycetidae</taxon>
        <taxon>Agaricales</taxon>
        <taxon>Marasmiineae</taxon>
        <taxon>Mycenaceae</taxon>
        <taxon>Mycena</taxon>
    </lineage>
</organism>
<sequence>MGFISTAKDLRNQCSMNPALSVLQPVATSVLELLEEAAQYPRKRSHSLAEAALRLFSAVVENALDGEILLHDRCIQETLNDVESAIDSMRRLVIDQAQFRENPLRMNEVVATFMATELSALIVVLGNWSNEGDDADRCGFTLVECTSN</sequence>
<protein>
    <submittedName>
        <fullName evidence="1">Uncharacterized protein</fullName>
    </submittedName>
</protein>
<dbReference type="EMBL" id="DF849942">
    <property type="protein sequence ID" value="GAT60130.1"/>
    <property type="molecule type" value="Genomic_DNA"/>
</dbReference>
<evidence type="ECO:0000313" key="2">
    <source>
        <dbReference type="Proteomes" id="UP000815677"/>
    </source>
</evidence>